<protein>
    <submittedName>
        <fullName evidence="3">Putative E3 ubiquitin-protein ligase HTD4</fullName>
    </submittedName>
</protein>
<evidence type="ECO:0000313" key="4">
    <source>
        <dbReference type="Proteomes" id="UP000693981"/>
    </source>
</evidence>
<keyword evidence="1" id="KW-0833">Ubl conjugation pathway</keyword>
<proteinExistence type="predicted"/>
<sequence length="386" mass="43333">MKQLSAISPSLLRAKRPTGASDPFVSFIVIFAGENVVGEGGPYRQLFNDLSNELLASGSPLFIPTQNNAMKTGEFRERYIPKPSSTSKELLQMFEFVGLLMGCCLRTGVRLNLRLAPLVWKMLVKQSLVLADLDCVDHSLCESLKFLEELSSSSSEDPNEVLYDSFTTTLSDGTVVELKAGGNNLSVTRVNVKEYIRLVKAIRLQECKPQVDAILRGIGKIVPVQLLQLCVWSELQQWVSGSLKIDVELLKRHTRYSSGMSPEQFPHLEMFWKVLSGFSEENKRRFINFAWGQDTLPVDDAEFDRTHTRLLIKAPQGEELDQDALLPKADTCFFNIELPVYSSEEVMRKKLLLAITLCTSLDGDEQTAGRMDIYYAGDEVDDDAME</sequence>
<dbReference type="AlphaFoldDB" id="A0A8T1XBP2"/>
<dbReference type="InterPro" id="IPR000569">
    <property type="entry name" value="HECT_dom"/>
</dbReference>
<dbReference type="GO" id="GO:0004842">
    <property type="term" value="F:ubiquitin-protein transferase activity"/>
    <property type="evidence" value="ECO:0007669"/>
    <property type="project" value="InterPro"/>
</dbReference>
<name>A0A8T1XBP2_9STRA</name>
<organism evidence="3 4">
    <name type="scientific">Phytophthora boehmeriae</name>
    <dbReference type="NCBI Taxonomy" id="109152"/>
    <lineage>
        <taxon>Eukaryota</taxon>
        <taxon>Sar</taxon>
        <taxon>Stramenopiles</taxon>
        <taxon>Oomycota</taxon>
        <taxon>Peronosporomycetes</taxon>
        <taxon>Peronosporales</taxon>
        <taxon>Peronosporaceae</taxon>
        <taxon>Phytophthora</taxon>
    </lineage>
</organism>
<dbReference type="EMBL" id="JAGDFL010000023">
    <property type="protein sequence ID" value="KAG7400820.1"/>
    <property type="molecule type" value="Genomic_DNA"/>
</dbReference>
<evidence type="ECO:0000313" key="3">
    <source>
        <dbReference type="EMBL" id="KAG7400820.1"/>
    </source>
</evidence>
<dbReference type="PANTHER" id="PTHR46654">
    <property type="entry name" value="E3 UBIQUITIN-PROTEIN LIGASE HECTD3"/>
    <property type="match status" value="1"/>
</dbReference>
<accession>A0A8T1XBP2</accession>
<dbReference type="PROSITE" id="PS50237">
    <property type="entry name" value="HECT"/>
    <property type="match status" value="1"/>
</dbReference>
<dbReference type="Proteomes" id="UP000693981">
    <property type="component" value="Unassembled WGS sequence"/>
</dbReference>
<feature type="active site" description="Glycyl thioester intermediate" evidence="1">
    <location>
        <position position="332"/>
    </location>
</feature>
<dbReference type="SMART" id="SM00119">
    <property type="entry name" value="HECTc"/>
    <property type="match status" value="1"/>
</dbReference>
<dbReference type="OrthoDB" id="239701at2759"/>
<keyword evidence="4" id="KW-1185">Reference proteome</keyword>
<gene>
    <name evidence="3" type="primary">HECTD4</name>
    <name evidence="3" type="ORF">PHYBOEH_004334</name>
</gene>
<dbReference type="PANTHER" id="PTHR46654:SF1">
    <property type="entry name" value="E3 UBIQUITIN-PROTEIN LIGASE HECTD3"/>
    <property type="match status" value="1"/>
</dbReference>
<dbReference type="InterPro" id="IPR042469">
    <property type="entry name" value="HECTD3"/>
</dbReference>
<comment type="caution">
    <text evidence="3">The sequence shown here is derived from an EMBL/GenBank/DDBJ whole genome shotgun (WGS) entry which is preliminary data.</text>
</comment>
<reference evidence="3" key="1">
    <citation type="submission" date="2021-02" db="EMBL/GenBank/DDBJ databases">
        <authorList>
            <person name="Palmer J.M."/>
        </authorList>
    </citation>
    <scope>NUCLEOTIDE SEQUENCE</scope>
    <source>
        <strain evidence="3">SCRP23</strain>
    </source>
</reference>
<feature type="domain" description="HECT" evidence="2">
    <location>
        <begin position="8"/>
        <end position="355"/>
    </location>
</feature>
<evidence type="ECO:0000256" key="1">
    <source>
        <dbReference type="PROSITE-ProRule" id="PRU00104"/>
    </source>
</evidence>
<dbReference type="Pfam" id="PF00632">
    <property type="entry name" value="HECT"/>
    <property type="match status" value="1"/>
</dbReference>
<evidence type="ECO:0000259" key="2">
    <source>
        <dbReference type="PROSITE" id="PS50237"/>
    </source>
</evidence>